<feature type="transmembrane region" description="Helical" evidence="1">
    <location>
        <begin position="113"/>
        <end position="133"/>
    </location>
</feature>
<feature type="transmembrane region" description="Helical" evidence="1">
    <location>
        <begin position="245"/>
        <end position="263"/>
    </location>
</feature>
<sequence>MNYKLSRIIFLFSAIACIIIRAVLKIFSVDPVSGFYEGYDFVVAVFNILMLASCAGIFICAYIKPEKRIPSVGLSPSLRAAAIFTGIAMELVSVTDMISVFRETFNFGAPFNIALLLFSLCGIASGVVFLLLGMRCQEDGSLVPVNGIAMLLPLVWQLYHLLASFMEYTAIQSVSDQLLCSLSLIALVVFLFVHARVAANLSTAKTYRQLFAFGLIFSLLAFTTCAGYVAGYLTQKNNDLAFNGYEVFLLFCLAFYAMAFVFASKPSEK</sequence>
<reference evidence="2" key="1">
    <citation type="submission" date="2020-08" db="EMBL/GenBank/DDBJ databases">
        <title>Genome public.</title>
        <authorList>
            <person name="Liu C."/>
            <person name="Sun Q."/>
        </authorList>
    </citation>
    <scope>NUCLEOTIDE SEQUENCE</scope>
    <source>
        <strain evidence="2">NSJ-64</strain>
    </source>
</reference>
<feature type="transmembrane region" description="Helical" evidence="1">
    <location>
        <begin position="41"/>
        <end position="63"/>
    </location>
</feature>
<accession>A0A926ESG8</accession>
<dbReference type="EMBL" id="JACRTD010000005">
    <property type="protein sequence ID" value="MBC8585534.1"/>
    <property type="molecule type" value="Genomic_DNA"/>
</dbReference>
<organism evidence="2 3">
    <name type="scientific">Youxingia wuxianensis</name>
    <dbReference type="NCBI Taxonomy" id="2763678"/>
    <lineage>
        <taxon>Bacteria</taxon>
        <taxon>Bacillati</taxon>
        <taxon>Bacillota</taxon>
        <taxon>Clostridia</taxon>
        <taxon>Eubacteriales</taxon>
        <taxon>Oscillospiraceae</taxon>
        <taxon>Youxingia</taxon>
    </lineage>
</organism>
<feature type="transmembrane region" description="Helical" evidence="1">
    <location>
        <begin position="178"/>
        <end position="198"/>
    </location>
</feature>
<dbReference type="Proteomes" id="UP000623678">
    <property type="component" value="Unassembled WGS sequence"/>
</dbReference>
<evidence type="ECO:0000313" key="2">
    <source>
        <dbReference type="EMBL" id="MBC8585534.1"/>
    </source>
</evidence>
<keyword evidence="1" id="KW-0812">Transmembrane</keyword>
<evidence type="ECO:0000256" key="1">
    <source>
        <dbReference type="SAM" id="Phobius"/>
    </source>
</evidence>
<protein>
    <submittedName>
        <fullName evidence="2">Uncharacterized protein</fullName>
    </submittedName>
</protein>
<name>A0A926ESG8_9FIRM</name>
<keyword evidence="3" id="KW-1185">Reference proteome</keyword>
<evidence type="ECO:0000313" key="3">
    <source>
        <dbReference type="Proteomes" id="UP000623678"/>
    </source>
</evidence>
<comment type="caution">
    <text evidence="2">The sequence shown here is derived from an EMBL/GenBank/DDBJ whole genome shotgun (WGS) entry which is preliminary data.</text>
</comment>
<keyword evidence="1" id="KW-1133">Transmembrane helix</keyword>
<proteinExistence type="predicted"/>
<feature type="transmembrane region" description="Helical" evidence="1">
    <location>
        <begin position="210"/>
        <end position="233"/>
    </location>
</feature>
<feature type="transmembrane region" description="Helical" evidence="1">
    <location>
        <begin position="145"/>
        <end position="166"/>
    </location>
</feature>
<gene>
    <name evidence="2" type="ORF">H8705_08055</name>
</gene>
<dbReference type="AlphaFoldDB" id="A0A926ESG8"/>
<dbReference type="RefSeq" id="WP_262395321.1">
    <property type="nucleotide sequence ID" value="NZ_JACRTD010000005.1"/>
</dbReference>
<feature type="transmembrane region" description="Helical" evidence="1">
    <location>
        <begin position="7"/>
        <end position="29"/>
    </location>
</feature>
<keyword evidence="1" id="KW-0472">Membrane</keyword>